<name>A0ABP0J3T3_9DINO</name>
<feature type="region of interest" description="Disordered" evidence="1">
    <location>
        <begin position="159"/>
        <end position="179"/>
    </location>
</feature>
<evidence type="ECO:0000256" key="1">
    <source>
        <dbReference type="SAM" id="MobiDB-lite"/>
    </source>
</evidence>
<dbReference type="Gene3D" id="3.40.50.150">
    <property type="entry name" value="Vaccinia Virus protein VP39"/>
    <property type="match status" value="1"/>
</dbReference>
<keyword evidence="3" id="KW-1185">Reference proteome</keyword>
<dbReference type="SUPFAM" id="SSF53335">
    <property type="entry name" value="S-adenosyl-L-methionine-dependent methyltransferases"/>
    <property type="match status" value="1"/>
</dbReference>
<proteinExistence type="predicted"/>
<evidence type="ECO:0000313" key="3">
    <source>
        <dbReference type="Proteomes" id="UP001642484"/>
    </source>
</evidence>
<feature type="non-terminal residue" evidence="2">
    <location>
        <position position="543"/>
    </location>
</feature>
<gene>
    <name evidence="2" type="ORF">CCMP2556_LOCUS9488</name>
</gene>
<comment type="caution">
    <text evidence="2">The sequence shown here is derived from an EMBL/GenBank/DDBJ whole genome shotgun (WGS) entry which is preliminary data.</text>
</comment>
<dbReference type="EMBL" id="CAXAMN010004424">
    <property type="protein sequence ID" value="CAK9009016.1"/>
    <property type="molecule type" value="Genomic_DNA"/>
</dbReference>
<reference evidence="2 3" key="1">
    <citation type="submission" date="2024-02" db="EMBL/GenBank/DDBJ databases">
        <authorList>
            <person name="Chen Y."/>
            <person name="Shah S."/>
            <person name="Dougan E. K."/>
            <person name="Thang M."/>
            <person name="Chan C."/>
        </authorList>
    </citation>
    <scope>NUCLEOTIDE SEQUENCE [LARGE SCALE GENOMIC DNA]</scope>
</reference>
<evidence type="ECO:0000313" key="2">
    <source>
        <dbReference type="EMBL" id="CAK9009016.1"/>
    </source>
</evidence>
<organism evidence="2 3">
    <name type="scientific">Durusdinium trenchii</name>
    <dbReference type="NCBI Taxonomy" id="1381693"/>
    <lineage>
        <taxon>Eukaryota</taxon>
        <taxon>Sar</taxon>
        <taxon>Alveolata</taxon>
        <taxon>Dinophyceae</taxon>
        <taxon>Suessiales</taxon>
        <taxon>Symbiodiniaceae</taxon>
        <taxon>Durusdinium</taxon>
    </lineage>
</organism>
<sequence>MTLGFFSAVIEGDIGKLSTVVELFEAYPRSTCVALGFSCQPFSHAGDQRAGPDERALSLPHALFFSWVTQAPAIVIECVCEAASSAFVKQVLQAFTSVTRYEKSETIMDLSSMWPSKRKRWWLVLTVISPTVKYSILPLPDHHFQATGAISGFRMSKRKLQDPAPTPVPRSGDSSELQSASVIPIPREPISQDGVSHARVLKPFVRASAPEEFVDSSISIIRVCDNSVQAIKTKGTISVASFLRAETAISGCRGQVFDILGCRLTDEALLDPGSFYVYTESDQIPEAMTSRITWLSANGARVAVDEMEFYIRTVSTTFKMPWVPPMIIEDLASAPTISAAWLSEVSGALDESGIVSAILANGHWMPVIVHQAPHGKTRFIVTQADASLWPSLFDQQTRVEHFMHVSAMGQEFPHDWVFRQQNGGELPQLKINQISPTAAGLALLVISPSKYLLDKFGELIRFPVVCVRSQCWSPHCFCKRTSAIESVLKQSGSHGCYIEIRAPDGKRDDVNHYTVWLPRKSLREAQAEQAAIKEPSAIIRVGH</sequence>
<accession>A0ABP0J3T3</accession>
<dbReference type="InterPro" id="IPR029063">
    <property type="entry name" value="SAM-dependent_MTases_sf"/>
</dbReference>
<dbReference type="Proteomes" id="UP001642484">
    <property type="component" value="Unassembled WGS sequence"/>
</dbReference>
<protein>
    <submittedName>
        <fullName evidence="2">Uncharacterized protein</fullName>
    </submittedName>
</protein>